<name>A0A834HN25_RHYFE</name>
<proteinExistence type="predicted"/>
<feature type="chain" id="PRO_5032697408" evidence="1">
    <location>
        <begin position="21"/>
        <end position="179"/>
    </location>
</feature>
<gene>
    <name evidence="2" type="ORF">GWI33_021231</name>
</gene>
<dbReference type="Proteomes" id="UP000625711">
    <property type="component" value="Unassembled WGS sequence"/>
</dbReference>
<evidence type="ECO:0000313" key="3">
    <source>
        <dbReference type="Proteomes" id="UP000625711"/>
    </source>
</evidence>
<organism evidence="2 3">
    <name type="scientific">Rhynchophorus ferrugineus</name>
    <name type="common">Red palm weevil</name>
    <name type="synonym">Curculio ferrugineus</name>
    <dbReference type="NCBI Taxonomy" id="354439"/>
    <lineage>
        <taxon>Eukaryota</taxon>
        <taxon>Metazoa</taxon>
        <taxon>Ecdysozoa</taxon>
        <taxon>Arthropoda</taxon>
        <taxon>Hexapoda</taxon>
        <taxon>Insecta</taxon>
        <taxon>Pterygota</taxon>
        <taxon>Neoptera</taxon>
        <taxon>Endopterygota</taxon>
        <taxon>Coleoptera</taxon>
        <taxon>Polyphaga</taxon>
        <taxon>Cucujiformia</taxon>
        <taxon>Curculionidae</taxon>
        <taxon>Dryophthorinae</taxon>
        <taxon>Rhynchophorus</taxon>
    </lineage>
</organism>
<dbReference type="AlphaFoldDB" id="A0A834HN25"/>
<protein>
    <submittedName>
        <fullName evidence="2">Uncharacterized protein</fullName>
    </submittedName>
</protein>
<accession>A0A834HN25</accession>
<evidence type="ECO:0000256" key="1">
    <source>
        <dbReference type="SAM" id="SignalP"/>
    </source>
</evidence>
<comment type="caution">
    <text evidence="2">The sequence shown here is derived from an EMBL/GenBank/DDBJ whole genome shotgun (WGS) entry which is preliminary data.</text>
</comment>
<keyword evidence="1" id="KW-0732">Signal</keyword>
<evidence type="ECO:0000313" key="2">
    <source>
        <dbReference type="EMBL" id="KAF7265340.1"/>
    </source>
</evidence>
<sequence>MSRVFCGFFMYLFILDEISRIRCDGNNKTTYVPPGNTKYPHGDEHLINTDIACPDINRAICSESQPPIPPQGKCPFPPEYPGDMKFTNPYVPCVNFPDLYVLEKGTASSEILLPRIQCKSCDVKQTTDASAVVLYCMECYDLRTPGFEANLTARDILYKVTFMEITNYTSVQVTGRENL</sequence>
<feature type="signal peptide" evidence="1">
    <location>
        <begin position="1"/>
        <end position="20"/>
    </location>
</feature>
<reference evidence="2" key="1">
    <citation type="submission" date="2020-08" db="EMBL/GenBank/DDBJ databases">
        <title>Genome sequencing and assembly of the red palm weevil Rhynchophorus ferrugineus.</title>
        <authorList>
            <person name="Dias G.B."/>
            <person name="Bergman C.M."/>
            <person name="Manee M."/>
        </authorList>
    </citation>
    <scope>NUCLEOTIDE SEQUENCE</scope>
    <source>
        <strain evidence="2">AA-2017</strain>
        <tissue evidence="2">Whole larva</tissue>
    </source>
</reference>
<dbReference type="OrthoDB" id="6763215at2759"/>
<dbReference type="EMBL" id="JAACXV010014629">
    <property type="protein sequence ID" value="KAF7265340.1"/>
    <property type="molecule type" value="Genomic_DNA"/>
</dbReference>
<keyword evidence="3" id="KW-1185">Reference proteome</keyword>